<comment type="subunit">
    <text evidence="5">Homodimer.</text>
</comment>
<keyword evidence="9" id="KW-0663">Pyridoxal phosphate</keyword>
<dbReference type="InterPro" id="IPR001216">
    <property type="entry name" value="P-phosphate_BS"/>
</dbReference>
<dbReference type="GO" id="GO:0016765">
    <property type="term" value="F:transferase activity, transferring alkyl or aryl (other than methyl) groups"/>
    <property type="evidence" value="ECO:0007669"/>
    <property type="project" value="UniProtKB-ARBA"/>
</dbReference>
<dbReference type="InterPro" id="IPR036052">
    <property type="entry name" value="TrpB-like_PALP_sf"/>
</dbReference>
<evidence type="ECO:0000256" key="1">
    <source>
        <dbReference type="ARBA" id="ARBA00001933"/>
    </source>
</evidence>
<feature type="domain" description="Tryptophan synthase beta chain-like PALP" evidence="10">
    <location>
        <begin position="11"/>
        <end position="299"/>
    </location>
</feature>
<comment type="function">
    <text evidence="2">Catalyzes the synthesis of N-((2S)-2-amino-2-carboxyethyl)-L-glutamate (ACEGA) from O-phospho-L-serine and L-glutamate. Involved in the biosynthesis of L-2,3-diaminopropionic acid (L-Dap), a precursor of staphyloferrin B and antibiotics.</text>
</comment>
<dbReference type="SUPFAM" id="SSF53686">
    <property type="entry name" value="Tryptophan synthase beta subunit-like PLP-dependent enzymes"/>
    <property type="match status" value="1"/>
</dbReference>
<accession>A0A109INH6</accession>
<evidence type="ECO:0000256" key="4">
    <source>
        <dbReference type="ARBA" id="ARBA00008519"/>
    </source>
</evidence>
<protein>
    <recommendedName>
        <fullName evidence="7">N-(2-amino-2-carboxyethyl)-L-glutamate synthase</fullName>
        <ecNumber evidence="6">2.5.1.140</ecNumber>
    </recommendedName>
</protein>
<dbReference type="CDD" id="cd01561">
    <property type="entry name" value="CBS_like"/>
    <property type="match status" value="1"/>
</dbReference>
<dbReference type="GO" id="GO:0006535">
    <property type="term" value="P:cysteine biosynthetic process from serine"/>
    <property type="evidence" value="ECO:0007669"/>
    <property type="project" value="InterPro"/>
</dbReference>
<evidence type="ECO:0000256" key="8">
    <source>
        <dbReference type="ARBA" id="ARBA00022679"/>
    </source>
</evidence>
<evidence type="ECO:0000256" key="3">
    <source>
        <dbReference type="ARBA" id="ARBA00004924"/>
    </source>
</evidence>
<evidence type="ECO:0000256" key="5">
    <source>
        <dbReference type="ARBA" id="ARBA00011738"/>
    </source>
</evidence>
<comment type="cofactor">
    <cofactor evidence="1">
        <name>pyridoxal 5'-phosphate</name>
        <dbReference type="ChEBI" id="CHEBI:597326"/>
    </cofactor>
</comment>
<sequence length="336" mass="36602">MTRNTVQGILGCIGGTPLVELDGLLRDRPARVFGKLELANPGGSIKDRTALNMLLHGIRSGELVPHRSVVIESSSGNLAVGIAQICRYFGLRFICVVDAKTTPQNLAILRAFQAEIELIEEPDPVTGEFLPIRLQRVRELVAREPHSFWPNQYANPRNPQAHHRTMREIVDALPGDPDFIFCATSTCGTLTGVTEYVREHRMGTTVVAVDAVGSAIFGDESRRRLIPGHGASAPPPLLDPASTWPVVHVSDLDAVVGCRRLMAREAILAGGSSGAVVSALERYRDQIPAGATCVLIFPDRGERYLNTIYSDTWVRQNFGEVSHLWKESGIAAAGRL</sequence>
<evidence type="ECO:0000313" key="12">
    <source>
        <dbReference type="Proteomes" id="UP000198226"/>
    </source>
</evidence>
<dbReference type="EMBL" id="LT607752">
    <property type="protein sequence ID" value="SCG65234.1"/>
    <property type="molecule type" value="Genomic_DNA"/>
</dbReference>
<dbReference type="EC" id="2.5.1.140" evidence="6"/>
<proteinExistence type="inferred from homology"/>
<dbReference type="Gene3D" id="3.40.50.1100">
    <property type="match status" value="2"/>
</dbReference>
<dbReference type="InterPro" id="IPR023927">
    <property type="entry name" value="SbnA"/>
</dbReference>
<gene>
    <name evidence="11" type="ORF">GA0070623_3113</name>
</gene>
<comment type="pathway">
    <text evidence="3">Siderophore biosynthesis.</text>
</comment>
<dbReference type="InterPro" id="IPR001926">
    <property type="entry name" value="TrpB-like_PALP"/>
</dbReference>
<dbReference type="RefSeq" id="WP_067303214.1">
    <property type="nucleotide sequence ID" value="NZ_JBEYAT010000004.1"/>
</dbReference>
<dbReference type="Proteomes" id="UP000198226">
    <property type="component" value="Chromosome I"/>
</dbReference>
<name>A0A109INH6_9ACTN</name>
<evidence type="ECO:0000256" key="2">
    <source>
        <dbReference type="ARBA" id="ARBA00004056"/>
    </source>
</evidence>
<dbReference type="InterPro" id="IPR050214">
    <property type="entry name" value="Cys_Synth/Cystath_Beta-Synth"/>
</dbReference>
<evidence type="ECO:0000256" key="7">
    <source>
        <dbReference type="ARBA" id="ARBA00016985"/>
    </source>
</evidence>
<reference evidence="12" key="1">
    <citation type="submission" date="2016-06" db="EMBL/GenBank/DDBJ databases">
        <authorList>
            <person name="Varghese N."/>
            <person name="Submissions Spin"/>
        </authorList>
    </citation>
    <scope>NUCLEOTIDE SEQUENCE [LARGE SCALE GENOMIC DNA]</scope>
    <source>
        <strain evidence="12">DSM 44983</strain>
    </source>
</reference>
<evidence type="ECO:0000256" key="9">
    <source>
        <dbReference type="ARBA" id="ARBA00022898"/>
    </source>
</evidence>
<dbReference type="PANTHER" id="PTHR10314">
    <property type="entry name" value="CYSTATHIONINE BETA-SYNTHASE"/>
    <property type="match status" value="1"/>
</dbReference>
<dbReference type="AlphaFoldDB" id="A0A109INH6"/>
<dbReference type="PROSITE" id="PS00901">
    <property type="entry name" value="CYS_SYNTHASE"/>
    <property type="match status" value="1"/>
</dbReference>
<evidence type="ECO:0000313" key="11">
    <source>
        <dbReference type="EMBL" id="SCG65234.1"/>
    </source>
</evidence>
<evidence type="ECO:0000259" key="10">
    <source>
        <dbReference type="Pfam" id="PF00291"/>
    </source>
</evidence>
<organism evidence="11 12">
    <name type="scientific">Micromonospora rifamycinica</name>
    <dbReference type="NCBI Taxonomy" id="291594"/>
    <lineage>
        <taxon>Bacteria</taxon>
        <taxon>Bacillati</taxon>
        <taxon>Actinomycetota</taxon>
        <taxon>Actinomycetes</taxon>
        <taxon>Micromonosporales</taxon>
        <taxon>Micromonosporaceae</taxon>
        <taxon>Micromonospora</taxon>
    </lineage>
</organism>
<dbReference type="OrthoDB" id="5176350at2"/>
<dbReference type="Pfam" id="PF00291">
    <property type="entry name" value="PALP"/>
    <property type="match status" value="1"/>
</dbReference>
<keyword evidence="12" id="KW-1185">Reference proteome</keyword>
<dbReference type="NCBIfam" id="TIGR03945">
    <property type="entry name" value="PLP_SbnA_fam"/>
    <property type="match status" value="1"/>
</dbReference>
<evidence type="ECO:0000256" key="6">
    <source>
        <dbReference type="ARBA" id="ARBA00012331"/>
    </source>
</evidence>
<comment type="similarity">
    <text evidence="4">Belongs to the cysteine synthase/cystathionine beta-synthase family. SbnA subfamily.</text>
</comment>
<keyword evidence="8" id="KW-0808">Transferase</keyword>